<proteinExistence type="predicted"/>
<feature type="transmembrane region" description="Helical" evidence="1">
    <location>
        <begin position="39"/>
        <end position="64"/>
    </location>
</feature>
<evidence type="ECO:0000256" key="1">
    <source>
        <dbReference type="SAM" id="Phobius"/>
    </source>
</evidence>
<feature type="transmembrane region" description="Helical" evidence="1">
    <location>
        <begin position="244"/>
        <end position="265"/>
    </location>
</feature>
<dbReference type="Proteomes" id="UP000250079">
    <property type="component" value="Chromosome"/>
</dbReference>
<reference evidence="2 3" key="1">
    <citation type="submission" date="2016-12" db="EMBL/GenBank/DDBJ databases">
        <authorList>
            <person name="Song W.-J."/>
            <person name="Kurnit D.M."/>
        </authorList>
    </citation>
    <scope>NUCLEOTIDE SEQUENCE [LARGE SCALE GENOMIC DNA]</scope>
    <source>
        <strain evidence="2 3">IMCC3135</strain>
    </source>
</reference>
<protein>
    <recommendedName>
        <fullName evidence="4">DUF2232 domain-containing protein</fullName>
    </recommendedName>
</protein>
<evidence type="ECO:0000313" key="2">
    <source>
        <dbReference type="EMBL" id="ASJ75067.1"/>
    </source>
</evidence>
<feature type="transmembrane region" description="Helical" evidence="1">
    <location>
        <begin position="271"/>
        <end position="292"/>
    </location>
</feature>
<accession>A0A2Z2P360</accession>
<organism evidence="2 3">
    <name type="scientific">Granulosicoccus antarcticus IMCC3135</name>
    <dbReference type="NCBI Taxonomy" id="1192854"/>
    <lineage>
        <taxon>Bacteria</taxon>
        <taxon>Pseudomonadati</taxon>
        <taxon>Pseudomonadota</taxon>
        <taxon>Gammaproteobacteria</taxon>
        <taxon>Chromatiales</taxon>
        <taxon>Granulosicoccaceae</taxon>
        <taxon>Granulosicoccus</taxon>
    </lineage>
</organism>
<name>A0A2Z2P360_9GAMM</name>
<feature type="transmembrane region" description="Helical" evidence="1">
    <location>
        <begin position="200"/>
        <end position="223"/>
    </location>
</feature>
<feature type="transmembrane region" description="Helical" evidence="1">
    <location>
        <begin position="96"/>
        <end position="116"/>
    </location>
</feature>
<keyword evidence="1" id="KW-0812">Transmembrane</keyword>
<evidence type="ECO:0008006" key="4">
    <source>
        <dbReference type="Google" id="ProtNLM"/>
    </source>
</evidence>
<feature type="transmembrane region" description="Helical" evidence="1">
    <location>
        <begin position="12"/>
        <end position="33"/>
    </location>
</feature>
<feature type="transmembrane region" description="Helical" evidence="1">
    <location>
        <begin position="304"/>
        <end position="330"/>
    </location>
</feature>
<dbReference type="AlphaFoldDB" id="A0A2Z2P360"/>
<dbReference type="EMBL" id="CP018632">
    <property type="protein sequence ID" value="ASJ75067.1"/>
    <property type="molecule type" value="Genomic_DNA"/>
</dbReference>
<evidence type="ECO:0000313" key="3">
    <source>
        <dbReference type="Proteomes" id="UP000250079"/>
    </source>
</evidence>
<feature type="transmembrane region" description="Helical" evidence="1">
    <location>
        <begin position="71"/>
        <end position="90"/>
    </location>
</feature>
<keyword evidence="3" id="KW-1185">Reference proteome</keyword>
<sequence>MIGLAKIADRGPFIATGLAAALLLSALWLPVLMGAGLSLGLLVLSSLVTMICLVASAAVLAFVVLRRGESAVLQVAGGCLVLLIVVSMVLNQSTNLIPLVPTLLWLPAILATILAAMVLARNAGLDKAILSIGLCCVFVVVGLTMITGDSAEFWKSQYGSSGAAALEQGESSKVLGAVVMEQGESSAALSAEQKEALIDVVAQMLTGVLGESIFCIALGALFFARSWQARLFNPGGFQKEFHELSLGFNAALIGVLVVLMCFFASGSLASAIAMIVIYVFFVQGLAVTHALVKLRGMHRYWLHGIYVLLLLPQTLLLLAALGLADCLFGLRRTKNV</sequence>
<feature type="transmembrane region" description="Helical" evidence="1">
    <location>
        <begin position="128"/>
        <end position="146"/>
    </location>
</feature>
<keyword evidence="1" id="KW-1133">Transmembrane helix</keyword>
<keyword evidence="1" id="KW-0472">Membrane</keyword>
<dbReference type="KEGG" id="gai:IMCC3135_25015"/>
<gene>
    <name evidence="2" type="ORF">IMCC3135_25015</name>
</gene>